<keyword evidence="1" id="KW-0472">Membrane</keyword>
<feature type="non-terminal residue" evidence="2">
    <location>
        <position position="194"/>
    </location>
</feature>
<name>A0AAD8EJM9_DIPPU</name>
<dbReference type="Proteomes" id="UP001233999">
    <property type="component" value="Unassembled WGS sequence"/>
</dbReference>
<evidence type="ECO:0000256" key="1">
    <source>
        <dbReference type="SAM" id="Phobius"/>
    </source>
</evidence>
<reference evidence="2" key="1">
    <citation type="journal article" date="2023" name="IScience">
        <title>Live-bearing cockroach genome reveals convergent evolutionary mechanisms linked to viviparity in insects and beyond.</title>
        <authorList>
            <person name="Fouks B."/>
            <person name="Harrison M.C."/>
            <person name="Mikhailova A.A."/>
            <person name="Marchal E."/>
            <person name="English S."/>
            <person name="Carruthers M."/>
            <person name="Jennings E.C."/>
            <person name="Chiamaka E.L."/>
            <person name="Frigard R.A."/>
            <person name="Pippel M."/>
            <person name="Attardo G.M."/>
            <person name="Benoit J.B."/>
            <person name="Bornberg-Bauer E."/>
            <person name="Tobe S.S."/>
        </authorList>
    </citation>
    <scope>NUCLEOTIDE SEQUENCE</scope>
    <source>
        <strain evidence="2">Stay&amp;Tobe</strain>
    </source>
</reference>
<feature type="non-terminal residue" evidence="2">
    <location>
        <position position="1"/>
    </location>
</feature>
<protein>
    <submittedName>
        <fullName evidence="2">Uncharacterized protein</fullName>
    </submittedName>
</protein>
<dbReference type="AlphaFoldDB" id="A0AAD8EJM9"/>
<dbReference type="EMBL" id="JASPKZ010003851">
    <property type="protein sequence ID" value="KAJ9591957.1"/>
    <property type="molecule type" value="Genomic_DNA"/>
</dbReference>
<evidence type="ECO:0000313" key="2">
    <source>
        <dbReference type="EMBL" id="KAJ9591957.1"/>
    </source>
</evidence>
<keyword evidence="1" id="KW-1133">Transmembrane helix</keyword>
<keyword evidence="1" id="KW-0812">Transmembrane</keyword>
<gene>
    <name evidence="2" type="ORF">L9F63_001469</name>
</gene>
<sequence length="194" mass="21845">KLTFTFETGIVKTCNFMNLTLTSLITIHSLWSTCTSSIYLNLGLATFLLSSSLAFDIILGKHVLLSLIGPYIFLKIFLSQVLKILYYFICRFHFIFSISILALLTFQQVAHIALSNYTSANPHFLFIPVSKNQAVSSSVMLTSKINLKNQVESEIAHHQTWLPSPILYFPNTKISDSVTFTLKALNIVIVLHIL</sequence>
<feature type="transmembrane region" description="Helical" evidence="1">
    <location>
        <begin position="62"/>
        <end position="78"/>
    </location>
</feature>
<keyword evidence="3" id="KW-1185">Reference proteome</keyword>
<evidence type="ECO:0000313" key="3">
    <source>
        <dbReference type="Proteomes" id="UP001233999"/>
    </source>
</evidence>
<accession>A0AAD8EJM9</accession>
<feature type="transmembrane region" description="Helical" evidence="1">
    <location>
        <begin position="84"/>
        <end position="106"/>
    </location>
</feature>
<comment type="caution">
    <text evidence="2">The sequence shown here is derived from an EMBL/GenBank/DDBJ whole genome shotgun (WGS) entry which is preliminary data.</text>
</comment>
<reference evidence="2" key="2">
    <citation type="submission" date="2023-05" db="EMBL/GenBank/DDBJ databases">
        <authorList>
            <person name="Fouks B."/>
        </authorList>
    </citation>
    <scope>NUCLEOTIDE SEQUENCE</scope>
    <source>
        <strain evidence="2">Stay&amp;Tobe</strain>
        <tissue evidence="2">Testes</tissue>
    </source>
</reference>
<proteinExistence type="predicted"/>
<organism evidence="2 3">
    <name type="scientific">Diploptera punctata</name>
    <name type="common">Pacific beetle cockroach</name>
    <dbReference type="NCBI Taxonomy" id="6984"/>
    <lineage>
        <taxon>Eukaryota</taxon>
        <taxon>Metazoa</taxon>
        <taxon>Ecdysozoa</taxon>
        <taxon>Arthropoda</taxon>
        <taxon>Hexapoda</taxon>
        <taxon>Insecta</taxon>
        <taxon>Pterygota</taxon>
        <taxon>Neoptera</taxon>
        <taxon>Polyneoptera</taxon>
        <taxon>Dictyoptera</taxon>
        <taxon>Blattodea</taxon>
        <taxon>Blaberoidea</taxon>
        <taxon>Blaberidae</taxon>
        <taxon>Diplopterinae</taxon>
        <taxon>Diploptera</taxon>
    </lineage>
</organism>